<keyword evidence="3" id="KW-1185">Reference proteome</keyword>
<feature type="compositionally biased region" description="Basic and acidic residues" evidence="1">
    <location>
        <begin position="511"/>
        <end position="536"/>
    </location>
</feature>
<comment type="caution">
    <text evidence="2">The sequence shown here is derived from an EMBL/GenBank/DDBJ whole genome shotgun (WGS) entry which is preliminary data.</text>
</comment>
<evidence type="ECO:0008006" key="4">
    <source>
        <dbReference type="Google" id="ProtNLM"/>
    </source>
</evidence>
<feature type="compositionally biased region" description="Acidic residues" evidence="1">
    <location>
        <begin position="500"/>
        <end position="510"/>
    </location>
</feature>
<gene>
    <name evidence="2" type="ORF">EJ08DRAFT_659602</name>
</gene>
<name>A0A9P4NTJ6_9PEZI</name>
<proteinExistence type="predicted"/>
<dbReference type="PANTHER" id="PTHR38886:SF1">
    <property type="entry name" value="NACHT-NTPASE AND P-LOOP NTPASES N-TERMINAL DOMAIN-CONTAINING PROTEIN"/>
    <property type="match status" value="1"/>
</dbReference>
<evidence type="ECO:0000313" key="2">
    <source>
        <dbReference type="EMBL" id="KAF2431920.1"/>
    </source>
</evidence>
<dbReference type="Proteomes" id="UP000800235">
    <property type="component" value="Unassembled WGS sequence"/>
</dbReference>
<accession>A0A9P4NTJ6</accession>
<dbReference type="AlphaFoldDB" id="A0A9P4NTJ6"/>
<evidence type="ECO:0000313" key="3">
    <source>
        <dbReference type="Proteomes" id="UP000800235"/>
    </source>
</evidence>
<dbReference type="EMBL" id="MU007029">
    <property type="protein sequence ID" value="KAF2431920.1"/>
    <property type="molecule type" value="Genomic_DNA"/>
</dbReference>
<dbReference type="PANTHER" id="PTHR38886">
    <property type="entry name" value="SESA DOMAIN-CONTAINING PROTEIN"/>
    <property type="match status" value="1"/>
</dbReference>
<sequence>MVVVPFGFSVGDVIAGSKILIQCFKALYESGGGASKYQEVVDYLEGLGATLERTKAYSDKHPNGAYATQIQAQVKRVESPWQVLKEFLDQFEDIVGLGKIAGQSEVRTKARRALKILKWTLKDLAGETIKLRGASAQPLHALNTILQLQTLDDIESRCGATMTKTECQEFLNQLQPTDLSPEINTAICTTLKCSAEQQRLSQKQLDEINALRQSISDMEIALQASKEADGSSSTLMEQHSRTWTSTERKAVEDQQIALLALRIGLEDQFSRLHDSTASDTASSINVSAFGCASILFTSMAASVAATLIVQKSYSVPVAGPTVYQTSEPVAPNDAEKSIEIRTEAKFRSAKATSKEHESAVRRIQDLESKYNTEFASQCPRYTGNPQDHKTRAGQYTSLVDGLEHLLGNVYAVDANGIAGLKGRQVRFADDIVAKVKMLRPLAKGTDIVISNWTIIFFVCKFRTCHRDGRKAFTREDNLMRHYKSFHEFIPKLSGWAIDQEASDEDAGDEGPDGKKLGDARSRDDVYDSDSESKDVE</sequence>
<dbReference type="OrthoDB" id="3045089at2759"/>
<protein>
    <recommendedName>
        <fullName evidence="4">Fungal N-terminal domain-containing protein</fullName>
    </recommendedName>
</protein>
<feature type="region of interest" description="Disordered" evidence="1">
    <location>
        <begin position="500"/>
        <end position="536"/>
    </location>
</feature>
<evidence type="ECO:0000256" key="1">
    <source>
        <dbReference type="SAM" id="MobiDB-lite"/>
    </source>
</evidence>
<reference evidence="2" key="1">
    <citation type="journal article" date="2020" name="Stud. Mycol.">
        <title>101 Dothideomycetes genomes: a test case for predicting lifestyles and emergence of pathogens.</title>
        <authorList>
            <person name="Haridas S."/>
            <person name="Albert R."/>
            <person name="Binder M."/>
            <person name="Bloem J."/>
            <person name="Labutti K."/>
            <person name="Salamov A."/>
            <person name="Andreopoulos B."/>
            <person name="Baker S."/>
            <person name="Barry K."/>
            <person name="Bills G."/>
            <person name="Bluhm B."/>
            <person name="Cannon C."/>
            <person name="Castanera R."/>
            <person name="Culley D."/>
            <person name="Daum C."/>
            <person name="Ezra D."/>
            <person name="Gonzalez J."/>
            <person name="Henrissat B."/>
            <person name="Kuo A."/>
            <person name="Liang C."/>
            <person name="Lipzen A."/>
            <person name="Lutzoni F."/>
            <person name="Magnuson J."/>
            <person name="Mondo S."/>
            <person name="Nolan M."/>
            <person name="Ohm R."/>
            <person name="Pangilinan J."/>
            <person name="Park H.-J."/>
            <person name="Ramirez L."/>
            <person name="Alfaro M."/>
            <person name="Sun H."/>
            <person name="Tritt A."/>
            <person name="Yoshinaga Y."/>
            <person name="Zwiers L.-H."/>
            <person name="Turgeon B."/>
            <person name="Goodwin S."/>
            <person name="Spatafora J."/>
            <person name="Crous P."/>
            <person name="Grigoriev I."/>
        </authorList>
    </citation>
    <scope>NUCLEOTIDE SEQUENCE</scope>
    <source>
        <strain evidence="2">CBS 130266</strain>
    </source>
</reference>
<organism evidence="2 3">
    <name type="scientific">Tothia fuscella</name>
    <dbReference type="NCBI Taxonomy" id="1048955"/>
    <lineage>
        <taxon>Eukaryota</taxon>
        <taxon>Fungi</taxon>
        <taxon>Dikarya</taxon>
        <taxon>Ascomycota</taxon>
        <taxon>Pezizomycotina</taxon>
        <taxon>Dothideomycetes</taxon>
        <taxon>Pleosporomycetidae</taxon>
        <taxon>Venturiales</taxon>
        <taxon>Cylindrosympodiaceae</taxon>
        <taxon>Tothia</taxon>
    </lineage>
</organism>